<keyword evidence="2" id="KW-0540">Nuclease</keyword>
<evidence type="ECO:0000313" key="3">
    <source>
        <dbReference type="Proteomes" id="UP001580391"/>
    </source>
</evidence>
<name>A0ABV5BWB6_9LEPT</name>
<keyword evidence="2" id="KW-0378">Hydrolase</keyword>
<dbReference type="InterPro" id="IPR007560">
    <property type="entry name" value="Restrct_endonuc_IV_Mrr"/>
</dbReference>
<dbReference type="SUPFAM" id="SSF52980">
    <property type="entry name" value="Restriction endonuclease-like"/>
    <property type="match status" value="1"/>
</dbReference>
<dbReference type="Pfam" id="PF04471">
    <property type="entry name" value="Mrr_cat"/>
    <property type="match status" value="1"/>
</dbReference>
<comment type="caution">
    <text evidence="2">The sequence shown here is derived from an EMBL/GenBank/DDBJ whole genome shotgun (WGS) entry which is preliminary data.</text>
</comment>
<reference evidence="2 3" key="1">
    <citation type="submission" date="2024-09" db="EMBL/GenBank/DDBJ databases">
        <title>Taxonomic and Genotyping Characterization of Leptospira Strains isolated from Multiple Sources in Colombia highlights the importance of intermediate species.</title>
        <authorList>
            <person name="Torres Higuera L."/>
            <person name="Rojas Tapias D."/>
            <person name="Jimenez Velasquez S."/>
            <person name="Renjifo Ibanez C."/>
        </authorList>
    </citation>
    <scope>NUCLEOTIDE SEQUENCE [LARGE SCALE GENOMIC DNA]</scope>
    <source>
        <strain evidence="2 3">Lep080</strain>
    </source>
</reference>
<dbReference type="Proteomes" id="UP001580391">
    <property type="component" value="Unassembled WGS sequence"/>
</dbReference>
<dbReference type="PANTHER" id="PTHR30015">
    <property type="entry name" value="MRR RESTRICTION SYSTEM PROTEIN"/>
    <property type="match status" value="1"/>
</dbReference>
<keyword evidence="2" id="KW-0255">Endonuclease</keyword>
<dbReference type="PANTHER" id="PTHR30015:SF7">
    <property type="entry name" value="TYPE IV METHYL-DIRECTED RESTRICTION ENZYME ECOKMRR"/>
    <property type="match status" value="1"/>
</dbReference>
<evidence type="ECO:0000259" key="1">
    <source>
        <dbReference type="Pfam" id="PF04471"/>
    </source>
</evidence>
<evidence type="ECO:0000313" key="2">
    <source>
        <dbReference type="EMBL" id="MFB5738386.1"/>
    </source>
</evidence>
<protein>
    <submittedName>
        <fullName evidence="2">Restriction endonuclease</fullName>
    </submittedName>
</protein>
<organism evidence="2 3">
    <name type="scientific">Leptospira wolffii</name>
    <dbReference type="NCBI Taxonomy" id="409998"/>
    <lineage>
        <taxon>Bacteria</taxon>
        <taxon>Pseudomonadati</taxon>
        <taxon>Spirochaetota</taxon>
        <taxon>Spirochaetia</taxon>
        <taxon>Leptospirales</taxon>
        <taxon>Leptospiraceae</taxon>
        <taxon>Leptospira</taxon>
    </lineage>
</organism>
<dbReference type="RefSeq" id="WP_375517658.1">
    <property type="nucleotide sequence ID" value="NZ_JBHILI010000012.1"/>
</dbReference>
<dbReference type="InterPro" id="IPR011856">
    <property type="entry name" value="tRNA_endonuc-like_dom_sf"/>
</dbReference>
<gene>
    <name evidence="2" type="ORF">ACE5IX_17855</name>
</gene>
<accession>A0ABV5BWB6</accession>
<sequence length="322" mass="36897">MNSFILRINPGYQNKLLSNLDENRISIGWSSARELLNNPNSTWEDFREIVHQEYYSERDNYRASGNASSSLWNFIREMNIDDIVLIPSGNSTFYIAKIIGNIEYLENKVEDDTAFSRRVVYLNDKNPVIRDLARAATISRLKVYQTCVNASDLTEEILDLLRELESGKVNNFEEEIRRRIVATILKELREGKIDNFGFERLLKNLFIKLGAVNSEIVPRRNDKGSDLIVEFVIAGILPIAVSIQAKHWNDSNPVSKDEITQLLNGMDSDLTQFGIFITSGIYSEETIKYVDETINKEKPKLYLIDGLQLANMIFAESVFSSY</sequence>
<proteinExistence type="predicted"/>
<dbReference type="Gene3D" id="3.40.1350.10">
    <property type="match status" value="1"/>
</dbReference>
<dbReference type="InterPro" id="IPR052906">
    <property type="entry name" value="Type_IV_Methyl-Rstrct_Enzyme"/>
</dbReference>
<keyword evidence="3" id="KW-1185">Reference proteome</keyword>
<dbReference type="GO" id="GO:0004519">
    <property type="term" value="F:endonuclease activity"/>
    <property type="evidence" value="ECO:0007669"/>
    <property type="project" value="UniProtKB-KW"/>
</dbReference>
<dbReference type="EMBL" id="JBHILJ010000014">
    <property type="protein sequence ID" value="MFB5738386.1"/>
    <property type="molecule type" value="Genomic_DNA"/>
</dbReference>
<dbReference type="InterPro" id="IPR011335">
    <property type="entry name" value="Restrct_endonuc-II-like"/>
</dbReference>
<feature type="domain" description="Restriction endonuclease type IV Mrr" evidence="1">
    <location>
        <begin position="192"/>
        <end position="313"/>
    </location>
</feature>